<organism evidence="3">
    <name type="scientific">Drosophila persimilis</name>
    <name type="common">Fruit fly</name>
    <dbReference type="NCBI Taxonomy" id="7234"/>
    <lineage>
        <taxon>Eukaryota</taxon>
        <taxon>Metazoa</taxon>
        <taxon>Ecdysozoa</taxon>
        <taxon>Arthropoda</taxon>
        <taxon>Hexapoda</taxon>
        <taxon>Insecta</taxon>
        <taxon>Pterygota</taxon>
        <taxon>Neoptera</taxon>
        <taxon>Endopterygota</taxon>
        <taxon>Diptera</taxon>
        <taxon>Brachycera</taxon>
        <taxon>Muscomorpha</taxon>
        <taxon>Ephydroidea</taxon>
        <taxon>Drosophilidae</taxon>
        <taxon>Drosophila</taxon>
        <taxon>Sophophora</taxon>
    </lineage>
</organism>
<feature type="compositionally biased region" description="Polar residues" evidence="1">
    <location>
        <begin position="43"/>
        <end position="56"/>
    </location>
</feature>
<feature type="compositionally biased region" description="Polar residues" evidence="1">
    <location>
        <begin position="1"/>
        <end position="24"/>
    </location>
</feature>
<dbReference type="AlphaFoldDB" id="B4G3P0"/>
<dbReference type="PhylomeDB" id="B4G3P0"/>
<sequence length="726" mass="80394">MAFSVESQTSQARPKSETNNTTIHEQTKTFFNSSTSSQSSQNHQSDCIVTETNSNSNERETRKSQRYNIDDPGASTSTGNNIRGEGTTQQQPGTGTGKRARPRTVPGSADRNSNDTLWREKLIAQLLLLSQENNANSAYEGFGYVHVDEQHNHTDRDKYETKPKNHTDQGANAGADARDKQQQQQQEQLQQQQEQRDRVQRASNSHYQNTLFTRVGTNASASETGFAYGAPSSKLEEFGDGSPYRNVSSDWDCNIPTRTQLGTGAKNAAPRAGDSSRYTDYGDVEEIDVPVFIDEYLQDIEATSSCSSESGKEIFTETDILDFDFDINLIAEDHIELEPKKMDRCNLVMDDINNDNLDDYKLQMDDYDFQQLTGEEETLDMAPMCGINFNQPNNFIDLNDILTGSQDPMLSTFSQTSTNTKCFSEEPLLADENSYGGSMYVCSQESLGFGQVDDVKPATDPEVGGSSVSVAIRHTLSNPLVGLKRTASAAVLAPAGETQAQKRSKLMLKINSQSPPAFSQSEEISTPAIIEQVLNFERPEAANTTIITSHAGIIEDLRSAEEETTTDFSAPNTPHSYYSACSSSVAPTCQSGFGGFLTAPASPAYSVASTSQFSATTSTNGNAPKRKRGRPAKEHADGPDPEVMSRMDDEKRKAYIDRIKNNEASRVSRRKTKSRDELEKQLEEELVAENESLLTQSQRVDHKETLFKNYLMVRQRNNSTFVKKEH</sequence>
<feature type="region of interest" description="Disordered" evidence="1">
    <location>
        <begin position="611"/>
        <end position="649"/>
    </location>
</feature>
<accession>B4G3P0</accession>
<protein>
    <submittedName>
        <fullName evidence="2">GL23441</fullName>
    </submittedName>
</protein>
<dbReference type="HOGENOM" id="CLU_405597_0_0_1"/>
<dbReference type="OrthoDB" id="6624782at2759"/>
<feature type="compositionally biased region" description="Low complexity" evidence="1">
    <location>
        <begin position="182"/>
        <end position="193"/>
    </location>
</feature>
<name>B4G3P0_DROPE</name>
<reference evidence="2 3" key="1">
    <citation type="journal article" date="2007" name="Nature">
        <title>Evolution of genes and genomes on the Drosophila phylogeny.</title>
        <authorList>
            <consortium name="Drosophila 12 Genomes Consortium"/>
            <person name="Clark A.G."/>
            <person name="Eisen M.B."/>
            <person name="Smith D.R."/>
            <person name="Bergman C.M."/>
            <person name="Oliver B."/>
            <person name="Markow T.A."/>
            <person name="Kaufman T.C."/>
            <person name="Kellis M."/>
            <person name="Gelbart W."/>
            <person name="Iyer V.N."/>
            <person name="Pollard D.A."/>
            <person name="Sackton T.B."/>
            <person name="Larracuente A.M."/>
            <person name="Singh N.D."/>
            <person name="Abad J.P."/>
            <person name="Abt D.N."/>
            <person name="Adryan B."/>
            <person name="Aguade M."/>
            <person name="Akashi H."/>
            <person name="Anderson W.W."/>
            <person name="Aquadro C.F."/>
            <person name="Ardell D.H."/>
            <person name="Arguello R."/>
            <person name="Artieri C.G."/>
            <person name="Barbash D.A."/>
            <person name="Barker D."/>
            <person name="Barsanti P."/>
            <person name="Batterham P."/>
            <person name="Batzoglou S."/>
            <person name="Begun D."/>
            <person name="Bhutkar A."/>
            <person name="Blanco E."/>
            <person name="Bosak S.A."/>
            <person name="Bradley R.K."/>
            <person name="Brand A.D."/>
            <person name="Brent M.R."/>
            <person name="Brooks A.N."/>
            <person name="Brown R.H."/>
            <person name="Butlin R.K."/>
            <person name="Caggese C."/>
            <person name="Calvi B.R."/>
            <person name="Bernardo de Carvalho A."/>
            <person name="Caspi A."/>
            <person name="Castrezana S."/>
            <person name="Celniker S.E."/>
            <person name="Chang J.L."/>
            <person name="Chapple C."/>
            <person name="Chatterji S."/>
            <person name="Chinwalla A."/>
            <person name="Civetta A."/>
            <person name="Clifton S.W."/>
            <person name="Comeron J.M."/>
            <person name="Costello J.C."/>
            <person name="Coyne J.A."/>
            <person name="Daub J."/>
            <person name="David R.G."/>
            <person name="Delcher A.L."/>
            <person name="Delehaunty K."/>
            <person name="Do C.B."/>
            <person name="Ebling H."/>
            <person name="Edwards K."/>
            <person name="Eickbush T."/>
            <person name="Evans J.D."/>
            <person name="Filipski A."/>
            <person name="Findeiss S."/>
            <person name="Freyhult E."/>
            <person name="Fulton L."/>
            <person name="Fulton R."/>
            <person name="Garcia A.C."/>
            <person name="Gardiner A."/>
            <person name="Garfield D.A."/>
            <person name="Garvin B.E."/>
            <person name="Gibson G."/>
            <person name="Gilbert D."/>
            <person name="Gnerre S."/>
            <person name="Godfrey J."/>
            <person name="Good R."/>
            <person name="Gotea V."/>
            <person name="Gravely B."/>
            <person name="Greenberg A.J."/>
            <person name="Griffiths-Jones S."/>
            <person name="Gross S."/>
            <person name="Guigo R."/>
            <person name="Gustafson E.A."/>
            <person name="Haerty W."/>
            <person name="Hahn M.W."/>
            <person name="Halligan D.L."/>
            <person name="Halpern A.L."/>
            <person name="Halter G.M."/>
            <person name="Han M.V."/>
            <person name="Heger A."/>
            <person name="Hillier L."/>
            <person name="Hinrichs A.S."/>
            <person name="Holmes I."/>
            <person name="Hoskins R.A."/>
            <person name="Hubisz M.J."/>
            <person name="Hultmark D."/>
            <person name="Huntley M.A."/>
            <person name="Jaffe D.B."/>
            <person name="Jagadeeshan S."/>
            <person name="Jeck W.R."/>
            <person name="Johnson J."/>
            <person name="Jones C.D."/>
            <person name="Jordan W.C."/>
            <person name="Karpen G.H."/>
            <person name="Kataoka E."/>
            <person name="Keightley P.D."/>
            <person name="Kheradpour P."/>
            <person name="Kirkness E.F."/>
            <person name="Koerich L.B."/>
            <person name="Kristiansen K."/>
            <person name="Kudrna D."/>
            <person name="Kulathinal R.J."/>
            <person name="Kumar S."/>
            <person name="Kwok R."/>
            <person name="Lander E."/>
            <person name="Langley C.H."/>
            <person name="Lapoint R."/>
            <person name="Lazzaro B.P."/>
            <person name="Lee S.J."/>
            <person name="Levesque L."/>
            <person name="Li R."/>
            <person name="Lin C.F."/>
            <person name="Lin M.F."/>
            <person name="Lindblad-Toh K."/>
            <person name="Llopart A."/>
            <person name="Long M."/>
            <person name="Low L."/>
            <person name="Lozovsky E."/>
            <person name="Lu J."/>
            <person name="Luo M."/>
            <person name="Machado C.A."/>
            <person name="Makalowski W."/>
            <person name="Marzo M."/>
            <person name="Matsuda M."/>
            <person name="Matzkin L."/>
            <person name="McAllister B."/>
            <person name="McBride C.S."/>
            <person name="McKernan B."/>
            <person name="McKernan K."/>
            <person name="Mendez-Lago M."/>
            <person name="Minx P."/>
            <person name="Mollenhauer M.U."/>
            <person name="Montooth K."/>
            <person name="Mount S.M."/>
            <person name="Mu X."/>
            <person name="Myers E."/>
            <person name="Negre B."/>
            <person name="Newfeld S."/>
            <person name="Nielsen R."/>
            <person name="Noor M.A."/>
            <person name="O'Grady P."/>
            <person name="Pachter L."/>
            <person name="Papaceit M."/>
            <person name="Parisi M.J."/>
            <person name="Parisi M."/>
            <person name="Parts L."/>
            <person name="Pedersen J.S."/>
            <person name="Pesole G."/>
            <person name="Phillippy A.M."/>
            <person name="Ponting C.P."/>
            <person name="Pop M."/>
            <person name="Porcelli D."/>
            <person name="Powell J.R."/>
            <person name="Prohaska S."/>
            <person name="Pruitt K."/>
            <person name="Puig M."/>
            <person name="Quesneville H."/>
            <person name="Ram K.R."/>
            <person name="Rand D."/>
            <person name="Rasmussen M.D."/>
            <person name="Reed L.K."/>
            <person name="Reenan R."/>
            <person name="Reily A."/>
            <person name="Remington K.A."/>
            <person name="Rieger T.T."/>
            <person name="Ritchie M.G."/>
            <person name="Robin C."/>
            <person name="Rogers Y.H."/>
            <person name="Rohde C."/>
            <person name="Rozas J."/>
            <person name="Rubenfield M.J."/>
            <person name="Ruiz A."/>
            <person name="Russo S."/>
            <person name="Salzberg S.L."/>
            <person name="Sanchez-Gracia A."/>
            <person name="Saranga D.J."/>
            <person name="Sato H."/>
            <person name="Schaeffer S.W."/>
            <person name="Schatz M.C."/>
            <person name="Schlenke T."/>
            <person name="Schwartz R."/>
            <person name="Segarra C."/>
            <person name="Singh R.S."/>
            <person name="Sirot L."/>
            <person name="Sirota M."/>
            <person name="Sisneros N.B."/>
            <person name="Smith C.D."/>
            <person name="Smith T.F."/>
            <person name="Spieth J."/>
            <person name="Stage D.E."/>
            <person name="Stark A."/>
            <person name="Stephan W."/>
            <person name="Strausberg R.L."/>
            <person name="Strempel S."/>
            <person name="Sturgill D."/>
            <person name="Sutton G."/>
            <person name="Sutton G.G."/>
            <person name="Tao W."/>
            <person name="Teichmann S."/>
            <person name="Tobari Y.N."/>
            <person name="Tomimura Y."/>
            <person name="Tsolas J.M."/>
            <person name="Valente V.L."/>
            <person name="Venter E."/>
            <person name="Venter J.C."/>
            <person name="Vicario S."/>
            <person name="Vieira F.G."/>
            <person name="Vilella A.J."/>
            <person name="Villasante A."/>
            <person name="Walenz B."/>
            <person name="Wang J."/>
            <person name="Wasserman M."/>
            <person name="Watts T."/>
            <person name="Wilson D."/>
            <person name="Wilson R.K."/>
            <person name="Wing R.A."/>
            <person name="Wolfner M.F."/>
            <person name="Wong A."/>
            <person name="Wong G.K."/>
            <person name="Wu C.I."/>
            <person name="Wu G."/>
            <person name="Yamamoto D."/>
            <person name="Yang H.P."/>
            <person name="Yang S.P."/>
            <person name="Yorke J.A."/>
            <person name="Yoshida K."/>
            <person name="Zdobnov E."/>
            <person name="Zhang P."/>
            <person name="Zhang Y."/>
            <person name="Zimin A.V."/>
            <person name="Baldwin J."/>
            <person name="Abdouelleil A."/>
            <person name="Abdulkadir J."/>
            <person name="Abebe A."/>
            <person name="Abera B."/>
            <person name="Abreu J."/>
            <person name="Acer S.C."/>
            <person name="Aftuck L."/>
            <person name="Alexander A."/>
            <person name="An P."/>
            <person name="Anderson E."/>
            <person name="Anderson S."/>
            <person name="Arachi H."/>
            <person name="Azer M."/>
            <person name="Bachantsang P."/>
            <person name="Barry A."/>
            <person name="Bayul T."/>
            <person name="Berlin A."/>
            <person name="Bessette D."/>
            <person name="Bloom T."/>
            <person name="Blye J."/>
            <person name="Boguslavskiy L."/>
            <person name="Bonnet C."/>
            <person name="Boukhgalter B."/>
            <person name="Bourzgui I."/>
            <person name="Brown A."/>
            <person name="Cahill P."/>
            <person name="Channer S."/>
            <person name="Cheshatsang Y."/>
            <person name="Chuda L."/>
            <person name="Citroen M."/>
            <person name="Collymore A."/>
            <person name="Cooke P."/>
            <person name="Costello M."/>
            <person name="D'Aco K."/>
            <person name="Daza R."/>
            <person name="De Haan G."/>
            <person name="DeGray S."/>
            <person name="DeMaso C."/>
            <person name="Dhargay N."/>
            <person name="Dooley K."/>
            <person name="Dooley E."/>
            <person name="Doricent M."/>
            <person name="Dorje P."/>
            <person name="Dorjee K."/>
            <person name="Dupes A."/>
            <person name="Elong R."/>
            <person name="Falk J."/>
            <person name="Farina A."/>
            <person name="Faro S."/>
            <person name="Ferguson D."/>
            <person name="Fisher S."/>
            <person name="Foley C.D."/>
            <person name="Franke A."/>
            <person name="Friedrich D."/>
            <person name="Gadbois L."/>
            <person name="Gearin G."/>
            <person name="Gearin C.R."/>
            <person name="Giannoukos G."/>
            <person name="Goode T."/>
            <person name="Graham J."/>
            <person name="Grandbois E."/>
            <person name="Grewal S."/>
            <person name="Gyaltsen K."/>
            <person name="Hafez N."/>
            <person name="Hagos B."/>
            <person name="Hall J."/>
            <person name="Henson C."/>
            <person name="Hollinger A."/>
            <person name="Honan T."/>
            <person name="Huard M.D."/>
            <person name="Hughes L."/>
            <person name="Hurhula B."/>
            <person name="Husby M.E."/>
            <person name="Kamat A."/>
            <person name="Kanga B."/>
            <person name="Kashin S."/>
            <person name="Khazanovich D."/>
            <person name="Kisner P."/>
            <person name="Lance K."/>
            <person name="Lara M."/>
            <person name="Lee W."/>
            <person name="Lennon N."/>
            <person name="Letendre F."/>
            <person name="LeVine R."/>
            <person name="Lipovsky A."/>
            <person name="Liu X."/>
            <person name="Liu J."/>
            <person name="Liu S."/>
            <person name="Lokyitsang T."/>
            <person name="Lokyitsang Y."/>
            <person name="Lubonja R."/>
            <person name="Lui A."/>
            <person name="MacDonald P."/>
            <person name="Magnisalis V."/>
            <person name="Maru K."/>
            <person name="Matthews C."/>
            <person name="McCusker W."/>
            <person name="McDonough S."/>
            <person name="Mehta T."/>
            <person name="Meldrim J."/>
            <person name="Meneus L."/>
            <person name="Mihai O."/>
            <person name="Mihalev A."/>
            <person name="Mihova T."/>
            <person name="Mittelman R."/>
            <person name="Mlenga V."/>
            <person name="Montmayeur A."/>
            <person name="Mulrain L."/>
            <person name="Navidi A."/>
            <person name="Naylor J."/>
            <person name="Negash T."/>
            <person name="Nguyen T."/>
            <person name="Nguyen N."/>
            <person name="Nicol R."/>
            <person name="Norbu C."/>
            <person name="Norbu N."/>
            <person name="Novod N."/>
            <person name="O'Neill B."/>
            <person name="Osman S."/>
            <person name="Markiewicz E."/>
            <person name="Oyono O.L."/>
            <person name="Patti C."/>
            <person name="Phunkhang P."/>
            <person name="Pierre F."/>
            <person name="Priest M."/>
            <person name="Raghuraman S."/>
            <person name="Rege F."/>
            <person name="Reyes R."/>
            <person name="Rise C."/>
            <person name="Rogov P."/>
            <person name="Ross K."/>
            <person name="Ryan E."/>
            <person name="Settipalli S."/>
            <person name="Shea T."/>
            <person name="Sherpa N."/>
            <person name="Shi L."/>
            <person name="Shih D."/>
            <person name="Sparrow T."/>
            <person name="Spaulding J."/>
            <person name="Stalker J."/>
            <person name="Stange-Thomann N."/>
            <person name="Stavropoulos S."/>
            <person name="Stone C."/>
            <person name="Strader C."/>
            <person name="Tesfaye S."/>
            <person name="Thomson T."/>
            <person name="Thoulutsang Y."/>
            <person name="Thoulutsang D."/>
            <person name="Topham K."/>
            <person name="Topping I."/>
            <person name="Tsamla T."/>
            <person name="Vassiliev H."/>
            <person name="Vo A."/>
            <person name="Wangchuk T."/>
            <person name="Wangdi T."/>
            <person name="Weiand M."/>
            <person name="Wilkinson J."/>
            <person name="Wilson A."/>
            <person name="Yadav S."/>
            <person name="Young G."/>
            <person name="Yu Q."/>
            <person name="Zembek L."/>
            <person name="Zhong D."/>
            <person name="Zimmer A."/>
            <person name="Zwirko Z."/>
            <person name="Jaffe D.B."/>
            <person name="Alvarez P."/>
            <person name="Brockman W."/>
            <person name="Butler J."/>
            <person name="Chin C."/>
            <person name="Gnerre S."/>
            <person name="Grabherr M."/>
            <person name="Kleber M."/>
            <person name="Mauceli E."/>
            <person name="MacCallum I."/>
        </authorList>
    </citation>
    <scope>NUCLEOTIDE SEQUENCE [LARGE SCALE GENOMIC DNA]</scope>
    <source>
        <strain evidence="3">MSH-3 / Tucson 14011-0111.49</strain>
    </source>
</reference>
<evidence type="ECO:0000313" key="2">
    <source>
        <dbReference type="EMBL" id="EDW24361.1"/>
    </source>
</evidence>
<feature type="compositionally biased region" description="Basic and acidic residues" evidence="1">
    <location>
        <begin position="631"/>
        <end position="649"/>
    </location>
</feature>
<proteinExistence type="predicted"/>
<gene>
    <name evidence="2" type="primary">Dper\GL23441</name>
    <name evidence="2" type="ORF">Dper_GL23441</name>
</gene>
<dbReference type="STRING" id="7234.B4G3P0"/>
<dbReference type="EMBL" id="CH479179">
    <property type="protein sequence ID" value="EDW24361.1"/>
    <property type="molecule type" value="Genomic_DNA"/>
</dbReference>
<feature type="region of interest" description="Disordered" evidence="1">
    <location>
        <begin position="153"/>
        <end position="208"/>
    </location>
</feature>
<dbReference type="Proteomes" id="UP000008744">
    <property type="component" value="Unassembled WGS sequence"/>
</dbReference>
<feature type="compositionally biased region" description="Basic and acidic residues" evidence="1">
    <location>
        <begin position="153"/>
        <end position="167"/>
    </location>
</feature>
<evidence type="ECO:0000256" key="1">
    <source>
        <dbReference type="SAM" id="MobiDB-lite"/>
    </source>
</evidence>
<feature type="compositionally biased region" description="Low complexity" evidence="1">
    <location>
        <begin position="29"/>
        <end position="42"/>
    </location>
</feature>
<keyword evidence="3" id="KW-1185">Reference proteome</keyword>
<feature type="region of interest" description="Disordered" evidence="1">
    <location>
        <begin position="1"/>
        <end position="113"/>
    </location>
</feature>
<dbReference type="eggNOG" id="ENOG502SBKU">
    <property type="taxonomic scope" value="Eukaryota"/>
</dbReference>
<evidence type="ECO:0000313" key="3">
    <source>
        <dbReference type="Proteomes" id="UP000008744"/>
    </source>
</evidence>
<dbReference type="OMA" id="RQDMSGA"/>